<dbReference type="Proteomes" id="UP000035680">
    <property type="component" value="Unassembled WGS sequence"/>
</dbReference>
<proteinExistence type="predicted"/>
<name>A0A0K0FK92_STRVS</name>
<accession>A0A0K0FK92</accession>
<evidence type="ECO:0000313" key="2">
    <source>
        <dbReference type="WBParaSite" id="SVE_0945600.1"/>
    </source>
</evidence>
<protein>
    <submittedName>
        <fullName evidence="2">Uncharacterized protein</fullName>
    </submittedName>
</protein>
<dbReference type="PROSITE" id="PS51257">
    <property type="entry name" value="PROKAR_LIPOPROTEIN"/>
    <property type="match status" value="1"/>
</dbReference>
<keyword evidence="1" id="KW-1185">Reference proteome</keyword>
<dbReference type="AlphaFoldDB" id="A0A0K0FK92"/>
<dbReference type="WBParaSite" id="SVE_0945600.1">
    <property type="protein sequence ID" value="SVE_0945600.1"/>
    <property type="gene ID" value="SVE_0945600"/>
</dbReference>
<evidence type="ECO:0000313" key="1">
    <source>
        <dbReference type="Proteomes" id="UP000035680"/>
    </source>
</evidence>
<organism evidence="1 2">
    <name type="scientific">Strongyloides venezuelensis</name>
    <name type="common">Threadworm</name>
    <dbReference type="NCBI Taxonomy" id="75913"/>
    <lineage>
        <taxon>Eukaryota</taxon>
        <taxon>Metazoa</taxon>
        <taxon>Ecdysozoa</taxon>
        <taxon>Nematoda</taxon>
        <taxon>Chromadorea</taxon>
        <taxon>Rhabditida</taxon>
        <taxon>Tylenchina</taxon>
        <taxon>Panagrolaimomorpha</taxon>
        <taxon>Strongyloidoidea</taxon>
        <taxon>Strongyloididae</taxon>
        <taxon>Strongyloides</taxon>
    </lineage>
</organism>
<reference evidence="2" key="2">
    <citation type="submission" date="2015-08" db="UniProtKB">
        <authorList>
            <consortium name="WormBaseParasite"/>
        </authorList>
    </citation>
    <scope>IDENTIFICATION</scope>
</reference>
<sequence length="67" mass="8149">MSLNIYRCMFHDYNIIRKFTIFSHYPLIMLSCLNIELSRQENNNNNAFIIFIKCFSVSYNIKEELYL</sequence>
<reference evidence="1" key="1">
    <citation type="submission" date="2014-07" db="EMBL/GenBank/DDBJ databases">
        <authorList>
            <person name="Martin A.A"/>
            <person name="De Silva N."/>
        </authorList>
    </citation>
    <scope>NUCLEOTIDE SEQUENCE</scope>
</reference>